<dbReference type="InterPro" id="IPR050214">
    <property type="entry name" value="Cys_Synth/Cystath_Beta-Synth"/>
</dbReference>
<evidence type="ECO:0000256" key="1">
    <source>
        <dbReference type="ARBA" id="ARBA00001933"/>
    </source>
</evidence>
<evidence type="ECO:0000259" key="6">
    <source>
        <dbReference type="Pfam" id="PF00291"/>
    </source>
</evidence>
<reference evidence="7 8" key="1">
    <citation type="journal article" date="2019" name="Int. J. Syst. Evol. Microbiol.">
        <title>The Global Catalogue of Microorganisms (GCM) 10K type strain sequencing project: providing services to taxonomists for standard genome sequencing and annotation.</title>
        <authorList>
            <consortium name="The Broad Institute Genomics Platform"/>
            <consortium name="The Broad Institute Genome Sequencing Center for Infectious Disease"/>
            <person name="Wu L."/>
            <person name="Ma J."/>
        </authorList>
    </citation>
    <scope>NUCLEOTIDE SEQUENCE [LARGE SCALE GENOMIC DNA]</scope>
    <source>
        <strain evidence="7 8">IBRC-M 10256</strain>
    </source>
</reference>
<dbReference type="Proteomes" id="UP001595846">
    <property type="component" value="Unassembled WGS sequence"/>
</dbReference>
<feature type="domain" description="Tryptophan synthase beta chain-like PALP" evidence="6">
    <location>
        <begin position="62"/>
        <end position="369"/>
    </location>
</feature>
<dbReference type="GO" id="GO:0004795">
    <property type="term" value="F:threonine synthase activity"/>
    <property type="evidence" value="ECO:0007669"/>
    <property type="project" value="UniProtKB-UniRule"/>
</dbReference>
<dbReference type="AlphaFoldDB" id="A0ABD5NQ24"/>
<dbReference type="Gene3D" id="3.40.50.1100">
    <property type="match status" value="2"/>
</dbReference>
<dbReference type="GeneID" id="73901728"/>
<keyword evidence="3 5" id="KW-0663">Pyridoxal phosphate</keyword>
<evidence type="ECO:0000256" key="4">
    <source>
        <dbReference type="NCBIfam" id="TIGR00260"/>
    </source>
</evidence>
<comment type="similarity">
    <text evidence="2">Belongs to the threonine synthase family.</text>
</comment>
<sequence>MRLECLRCGRQASRTDTVGCDACGGALSVRYDATLDPDRIAAGETLFERYGDRLPSAGSVAGIEGETPLVRADRLASSLDVDATVYVKDERRNPTSSFKDRAYAPAVSLAAEEGEEAVVTASTGNAAAACALYAARADLPCYLLVAGNAPAHKLTEPLAYGARAVRVDGLFDGGEVTLIDTLEAVADQLGAYLAFAYRPFNPVLEEGIKTISYEVAEALEWTSPDVVVTATGGGDNLVAQHRGFRELHEAGLVETTPRMVAAQAAGASAVVDAIERDAESPIPPSTTDTVASGIDATFASDRVVEVIRESGGTAIAVSDEALLDGERTLAKTTGVWAEPASAVVVPVLTELAARGTIGSGDVVVLTVTGSGHKHVEPFEPRLPTVERVDCDPDAVASALRSD</sequence>
<dbReference type="EC" id="4.2.3.1" evidence="4"/>
<name>A0ABD5NQ24_9EURY</name>
<dbReference type="GO" id="GO:0009088">
    <property type="term" value="P:threonine biosynthetic process"/>
    <property type="evidence" value="ECO:0007669"/>
    <property type="project" value="UniProtKB-UniRule"/>
</dbReference>
<dbReference type="NCBIfam" id="TIGR00260">
    <property type="entry name" value="thrC"/>
    <property type="match status" value="1"/>
</dbReference>
<protein>
    <recommendedName>
        <fullName evidence="4">Threonine synthase</fullName>
        <ecNumber evidence="4">4.2.3.1</ecNumber>
    </recommendedName>
</protein>
<dbReference type="InterPro" id="IPR004450">
    <property type="entry name" value="Thr_synthase-like"/>
</dbReference>
<accession>A0ABD5NQ24</accession>
<keyword evidence="8" id="KW-1185">Reference proteome</keyword>
<dbReference type="Pfam" id="PF00291">
    <property type="entry name" value="PALP"/>
    <property type="match status" value="1"/>
</dbReference>
<dbReference type="SUPFAM" id="SSF53686">
    <property type="entry name" value="Tryptophan synthase beta subunit-like PLP-dependent enzymes"/>
    <property type="match status" value="1"/>
</dbReference>
<keyword evidence="7" id="KW-0456">Lyase</keyword>
<dbReference type="EMBL" id="JBHSAQ010000007">
    <property type="protein sequence ID" value="MFC3958793.1"/>
    <property type="molecule type" value="Genomic_DNA"/>
</dbReference>
<proteinExistence type="inferred from homology"/>
<evidence type="ECO:0000256" key="5">
    <source>
        <dbReference type="PIRSR" id="PIRSR604450-51"/>
    </source>
</evidence>
<feature type="modified residue" description="N6-(pyridoxal phosphate)lysine" evidence="5">
    <location>
        <position position="99"/>
    </location>
</feature>
<evidence type="ECO:0000313" key="7">
    <source>
        <dbReference type="EMBL" id="MFC3958793.1"/>
    </source>
</evidence>
<comment type="caution">
    <text evidence="7">The sequence shown here is derived from an EMBL/GenBank/DDBJ whole genome shotgun (WGS) entry which is preliminary data.</text>
</comment>
<gene>
    <name evidence="7" type="primary">thrC</name>
    <name evidence="7" type="ORF">ACFOUR_10490</name>
</gene>
<dbReference type="InterPro" id="IPR036052">
    <property type="entry name" value="TrpB-like_PALP_sf"/>
</dbReference>
<evidence type="ECO:0000313" key="8">
    <source>
        <dbReference type="Proteomes" id="UP001595846"/>
    </source>
</evidence>
<dbReference type="InterPro" id="IPR001926">
    <property type="entry name" value="TrpB-like_PALP"/>
</dbReference>
<evidence type="ECO:0000256" key="3">
    <source>
        <dbReference type="ARBA" id="ARBA00022898"/>
    </source>
</evidence>
<evidence type="ECO:0000256" key="2">
    <source>
        <dbReference type="ARBA" id="ARBA00005517"/>
    </source>
</evidence>
<dbReference type="RefSeq" id="WP_256532630.1">
    <property type="nucleotide sequence ID" value="NZ_CP101824.1"/>
</dbReference>
<dbReference type="PANTHER" id="PTHR10314">
    <property type="entry name" value="CYSTATHIONINE BETA-SYNTHASE"/>
    <property type="match status" value="1"/>
</dbReference>
<organism evidence="7 8">
    <name type="scientific">Halovivax cerinus</name>
    <dbReference type="NCBI Taxonomy" id="1487865"/>
    <lineage>
        <taxon>Archaea</taxon>
        <taxon>Methanobacteriati</taxon>
        <taxon>Methanobacteriota</taxon>
        <taxon>Stenosarchaea group</taxon>
        <taxon>Halobacteria</taxon>
        <taxon>Halobacteriales</taxon>
        <taxon>Natrialbaceae</taxon>
        <taxon>Halovivax</taxon>
    </lineage>
</organism>
<comment type="cofactor">
    <cofactor evidence="1 5">
        <name>pyridoxal 5'-phosphate</name>
        <dbReference type="ChEBI" id="CHEBI:597326"/>
    </cofactor>
</comment>